<dbReference type="PRINTS" id="PR00983">
    <property type="entry name" value="TRNASYNTHCYS"/>
</dbReference>
<protein>
    <recommendedName>
        <fullName evidence="9">Cysteine--tRNA ligase</fullName>
        <ecNumber evidence="9">6.1.1.16</ecNumber>
    </recommendedName>
    <alternativeName>
        <fullName evidence="9">Cysteinyl-tRNA synthetase</fullName>
        <shortName evidence="9">CysRS</shortName>
    </alternativeName>
</protein>
<dbReference type="AlphaFoldDB" id="A0A1B1TEK2"/>
<evidence type="ECO:0000256" key="3">
    <source>
        <dbReference type="ARBA" id="ARBA00022741"/>
    </source>
</evidence>
<evidence type="ECO:0000256" key="4">
    <source>
        <dbReference type="ARBA" id="ARBA00022833"/>
    </source>
</evidence>
<dbReference type="SUPFAM" id="SSF52374">
    <property type="entry name" value="Nucleotidylyl transferase"/>
    <property type="match status" value="1"/>
</dbReference>
<evidence type="ECO:0000256" key="7">
    <source>
        <dbReference type="ARBA" id="ARBA00023146"/>
    </source>
</evidence>
<dbReference type="InterPro" id="IPR009080">
    <property type="entry name" value="tRNAsynth_Ia_anticodon-bd"/>
</dbReference>
<dbReference type="HAMAP" id="MF_00041">
    <property type="entry name" value="Cys_tRNA_synth"/>
    <property type="match status" value="1"/>
</dbReference>
<comment type="cofactor">
    <cofactor evidence="9">
        <name>Zn(2+)</name>
        <dbReference type="ChEBI" id="CHEBI:29105"/>
    </cofactor>
    <text evidence="9">Binds 1 zinc ion per subunit.</text>
</comment>
<dbReference type="CDD" id="cd00672">
    <property type="entry name" value="CysRS_core"/>
    <property type="match status" value="1"/>
</dbReference>
<dbReference type="PANTHER" id="PTHR10890">
    <property type="entry name" value="CYSTEINYL-TRNA SYNTHETASE"/>
    <property type="match status" value="1"/>
</dbReference>
<evidence type="ECO:0000256" key="2">
    <source>
        <dbReference type="ARBA" id="ARBA00022723"/>
    </source>
</evidence>
<dbReference type="GO" id="GO:0005737">
    <property type="term" value="C:cytoplasm"/>
    <property type="evidence" value="ECO:0007669"/>
    <property type="project" value="UniProtKB-SubCell"/>
</dbReference>
<proteinExistence type="inferred from homology"/>
<comment type="subcellular location">
    <subcellularLocation>
        <location evidence="9">Cytoplasm</location>
    </subcellularLocation>
</comment>
<comment type="catalytic activity">
    <reaction evidence="8 9">
        <text>tRNA(Cys) + L-cysteine + ATP = L-cysteinyl-tRNA(Cys) + AMP + diphosphate</text>
        <dbReference type="Rhea" id="RHEA:17773"/>
        <dbReference type="Rhea" id="RHEA-COMP:9661"/>
        <dbReference type="Rhea" id="RHEA-COMP:9679"/>
        <dbReference type="ChEBI" id="CHEBI:30616"/>
        <dbReference type="ChEBI" id="CHEBI:33019"/>
        <dbReference type="ChEBI" id="CHEBI:35235"/>
        <dbReference type="ChEBI" id="CHEBI:78442"/>
        <dbReference type="ChEBI" id="CHEBI:78517"/>
        <dbReference type="ChEBI" id="CHEBI:456215"/>
        <dbReference type="EC" id="6.1.1.16"/>
    </reaction>
</comment>
<evidence type="ECO:0000256" key="1">
    <source>
        <dbReference type="ARBA" id="ARBA00022598"/>
    </source>
</evidence>
<feature type="binding site" evidence="9">
    <location>
        <position position="249"/>
    </location>
    <ligand>
        <name>Zn(2+)</name>
        <dbReference type="ChEBI" id="CHEBI:29105"/>
    </ligand>
</feature>
<keyword evidence="9" id="KW-0963">Cytoplasm</keyword>
<keyword evidence="7 9" id="KW-0030">Aminoacyl-tRNA synthetase</keyword>
<feature type="binding site" evidence="9">
    <location>
        <position position="224"/>
    </location>
    <ligand>
        <name>Zn(2+)</name>
        <dbReference type="ChEBI" id="CHEBI:29105"/>
    </ligand>
</feature>
<dbReference type="GO" id="GO:0008270">
    <property type="term" value="F:zinc ion binding"/>
    <property type="evidence" value="ECO:0007669"/>
    <property type="project" value="UniProtKB-UniRule"/>
</dbReference>
<feature type="short sequence motif" description="'HIGH' region" evidence="9">
    <location>
        <begin position="42"/>
        <end position="52"/>
    </location>
</feature>
<dbReference type="EMBL" id="KP211903">
    <property type="protein sequence ID" value="ANV80717.1"/>
    <property type="molecule type" value="Genomic_DNA"/>
</dbReference>
<dbReference type="InterPro" id="IPR014729">
    <property type="entry name" value="Rossmann-like_a/b/a_fold"/>
</dbReference>
<dbReference type="GO" id="GO:0004817">
    <property type="term" value="F:cysteine-tRNA ligase activity"/>
    <property type="evidence" value="ECO:0007669"/>
    <property type="project" value="UniProtKB-UniRule"/>
</dbReference>
<reference evidence="12" key="2">
    <citation type="journal article" date="2015" name="ISME J.">
        <title>A new class of marine Euryarchaeota group II from the Mediterranean deep chlorophyll maximum.</title>
        <authorList>
            <person name="Martin-Cuadrado A.B."/>
            <person name="Garcia-Heredia I."/>
            <person name="Molto A.G."/>
            <person name="Lopez-Ubeda R."/>
            <person name="Kimes N."/>
            <person name="Lopez-Garcia P."/>
            <person name="Moreira D."/>
            <person name="Rodriguez-Valera F."/>
        </authorList>
    </citation>
    <scope>NUCLEOTIDE SEQUENCE</scope>
</reference>
<keyword evidence="2 9" id="KW-0479">Metal-binding</keyword>
<dbReference type="GO" id="GO:0006423">
    <property type="term" value="P:cysteinyl-tRNA aminoacylation"/>
    <property type="evidence" value="ECO:0007669"/>
    <property type="project" value="UniProtKB-UniRule"/>
</dbReference>
<dbReference type="InterPro" id="IPR032678">
    <property type="entry name" value="tRNA-synt_1_cat_dom"/>
</dbReference>
<evidence type="ECO:0000256" key="9">
    <source>
        <dbReference type="HAMAP-Rule" id="MF_00041"/>
    </source>
</evidence>
<evidence type="ECO:0000256" key="6">
    <source>
        <dbReference type="ARBA" id="ARBA00022917"/>
    </source>
</evidence>
<evidence type="ECO:0000313" key="12">
    <source>
        <dbReference type="EMBL" id="ANV80717.1"/>
    </source>
</evidence>
<name>A0A1B1TEK2_9ARCH</name>
<dbReference type="InterPro" id="IPR024909">
    <property type="entry name" value="Cys-tRNA/MSH_ligase"/>
</dbReference>
<feature type="domain" description="Cysteinyl-tRNA ligase anticodon binding" evidence="11">
    <location>
        <begin position="438"/>
        <end position="485"/>
    </location>
</feature>
<dbReference type="InterPro" id="IPR056411">
    <property type="entry name" value="CysS_C"/>
</dbReference>
<dbReference type="EC" id="6.1.1.16" evidence="9"/>
<comment type="similarity">
    <text evidence="9">Belongs to the class-I aminoacyl-tRNA synthetase family.</text>
</comment>
<dbReference type="Gene3D" id="1.20.120.1910">
    <property type="entry name" value="Cysteine-tRNA ligase, C-terminal anti-codon recognition domain"/>
    <property type="match status" value="1"/>
</dbReference>
<dbReference type="NCBIfam" id="TIGR00435">
    <property type="entry name" value="cysS"/>
    <property type="match status" value="1"/>
</dbReference>
<dbReference type="Gene3D" id="3.40.50.620">
    <property type="entry name" value="HUPs"/>
    <property type="match status" value="1"/>
</dbReference>
<sequence>MTVIPPPSFDRMTLRLYDTRSRVKRIFEPLVEGEVGIYVCGITPYSPSHIGHARQAIAFDIIVRWFRKSGYKVNHITNFTDIDDKIIAIANNEEVNFLEVANRNIEDYFEVMNLLNVLPADAYPRVTETIPEIISMISSLVASGNAYESSDGVYFEINSAPEKYGQLTGQTLEMVQEGAGGRVTETGSGKRNHRDFALWKSAKENEPSWDSPWGKGRPGWHIECSAMSLEFLGEKFDIHGGGSDLIFPHHEAEIFQSECCLNHDPVVQYWIHNGMINVDGEKMSKSLGNFWTIRDAISKVHPLELRYCLINAPYRQPVEFNDVMLEDSSNHYQRLISVYGEGLSLYGKKSWENSDFLISSSNNFSNGMNDDFNTRVAVVEVQSVVKYLRDKIDSNNEEEICASVSWLSDFAGEILGLLPDDDYLLEEANQKNAAKSAISELVNDLLNQRKAAREEKNWDRADEIRSELNTMGVIVEDSPNGPIWRLK</sequence>
<keyword evidence="6 9" id="KW-0648">Protein biosynthesis</keyword>
<dbReference type="InterPro" id="IPR015803">
    <property type="entry name" value="Cys-tRNA-ligase"/>
</dbReference>
<keyword evidence="1 9" id="KW-0436">Ligase</keyword>
<gene>
    <name evidence="9" type="primary">cysS</name>
</gene>
<feature type="binding site" evidence="9">
    <location>
        <position position="40"/>
    </location>
    <ligand>
        <name>Zn(2+)</name>
        <dbReference type="ChEBI" id="CHEBI:29105"/>
    </ligand>
</feature>
<evidence type="ECO:0000256" key="8">
    <source>
        <dbReference type="ARBA" id="ARBA00047398"/>
    </source>
</evidence>
<dbReference type="GO" id="GO:0005524">
    <property type="term" value="F:ATP binding"/>
    <property type="evidence" value="ECO:0007669"/>
    <property type="project" value="UniProtKB-UniRule"/>
</dbReference>
<accession>A0A1B1TEK2</accession>
<dbReference type="Pfam" id="PF23493">
    <property type="entry name" value="CysS_C"/>
    <property type="match status" value="1"/>
</dbReference>
<keyword evidence="4 9" id="KW-0862">Zinc</keyword>
<feature type="binding site" evidence="9">
    <location>
        <position position="285"/>
    </location>
    <ligand>
        <name>ATP</name>
        <dbReference type="ChEBI" id="CHEBI:30616"/>
    </ligand>
</feature>
<dbReference type="Pfam" id="PF01406">
    <property type="entry name" value="tRNA-synt_1e"/>
    <property type="match status" value="1"/>
</dbReference>
<evidence type="ECO:0000259" key="10">
    <source>
        <dbReference type="Pfam" id="PF01406"/>
    </source>
</evidence>
<feature type="binding site" evidence="9">
    <location>
        <position position="253"/>
    </location>
    <ligand>
        <name>Zn(2+)</name>
        <dbReference type="ChEBI" id="CHEBI:29105"/>
    </ligand>
</feature>
<feature type="short sequence motif" description="'KMSKS' region" evidence="9">
    <location>
        <begin position="282"/>
        <end position="286"/>
    </location>
</feature>
<feature type="domain" description="tRNA synthetases class I catalytic" evidence="10">
    <location>
        <begin position="27"/>
        <end position="328"/>
    </location>
</feature>
<evidence type="ECO:0000259" key="11">
    <source>
        <dbReference type="Pfam" id="PF23493"/>
    </source>
</evidence>
<organism evidence="12">
    <name type="scientific">uncultured Poseidoniia archaeon</name>
    <dbReference type="NCBI Taxonomy" id="1697135"/>
    <lineage>
        <taxon>Archaea</taxon>
        <taxon>Methanobacteriati</taxon>
        <taxon>Thermoplasmatota</taxon>
        <taxon>Candidatus Poseidoniia</taxon>
        <taxon>environmental samples</taxon>
    </lineage>
</organism>
<keyword evidence="5 9" id="KW-0067">ATP-binding</keyword>
<reference evidence="12" key="1">
    <citation type="submission" date="2014-11" db="EMBL/GenBank/DDBJ databases">
        <authorList>
            <person name="Zhu J."/>
            <person name="Qi W."/>
            <person name="Song R."/>
        </authorList>
    </citation>
    <scope>NUCLEOTIDE SEQUENCE</scope>
</reference>
<keyword evidence="3 9" id="KW-0547">Nucleotide-binding</keyword>
<dbReference type="SUPFAM" id="SSF47323">
    <property type="entry name" value="Anticodon-binding domain of a subclass of class I aminoacyl-tRNA synthetases"/>
    <property type="match status" value="1"/>
</dbReference>
<evidence type="ECO:0000256" key="5">
    <source>
        <dbReference type="ARBA" id="ARBA00022840"/>
    </source>
</evidence>